<evidence type="ECO:0000256" key="5">
    <source>
        <dbReference type="ARBA" id="ARBA00023288"/>
    </source>
</evidence>
<dbReference type="Pfam" id="PF04390">
    <property type="entry name" value="LptE"/>
    <property type="match status" value="1"/>
</dbReference>
<evidence type="ECO:0000256" key="1">
    <source>
        <dbReference type="ARBA" id="ARBA00022729"/>
    </source>
</evidence>
<keyword evidence="1 6" id="KW-0732">Signal</keyword>
<dbReference type="EMBL" id="BMYZ01000002">
    <property type="protein sequence ID" value="GGY80279.1"/>
    <property type="molecule type" value="Genomic_DNA"/>
</dbReference>
<dbReference type="InterPro" id="IPR007485">
    <property type="entry name" value="LPS_assembly_LptE"/>
</dbReference>
<evidence type="ECO:0000256" key="7">
    <source>
        <dbReference type="SAM" id="MobiDB-lite"/>
    </source>
</evidence>
<dbReference type="PANTHER" id="PTHR38098:SF1">
    <property type="entry name" value="LPS-ASSEMBLY LIPOPROTEIN LPTE"/>
    <property type="match status" value="1"/>
</dbReference>
<sequence length="191" mass="20852">MKKIIALALITLGLTACGWHIRGSVELPKQLSNLYVSATDSKGALITDVRQLLKTNRVKLAEKSADANYSLNILEETKDRHTAGVGGDELSSAYEITLKANYEIHLKNTNQTIKGSAISVRNFNYNTAAINSATQEELLLEQEMRRDLAQQILRRLSSVVANPPSEKSKPNKSPKPTESSSSETSNGKTAP</sequence>
<keyword evidence="9" id="KW-1185">Reference proteome</keyword>
<protein>
    <recommendedName>
        <fullName evidence="6">LPS-assembly lipoprotein LptE</fullName>
    </recommendedName>
</protein>
<comment type="subcellular location">
    <subcellularLocation>
        <location evidence="6">Cell outer membrane</location>
        <topology evidence="6">Lipid-anchor</topology>
    </subcellularLocation>
</comment>
<dbReference type="PROSITE" id="PS51257">
    <property type="entry name" value="PROKAR_LIPOPROTEIN"/>
    <property type="match status" value="1"/>
</dbReference>
<feature type="compositionally biased region" description="Low complexity" evidence="7">
    <location>
        <begin position="174"/>
        <end position="191"/>
    </location>
</feature>
<keyword evidence="3 6" id="KW-0564">Palmitate</keyword>
<comment type="function">
    <text evidence="6">Together with LptD, is involved in the assembly of lipopolysaccharide (LPS) at the surface of the outer membrane. Required for the proper assembly of LptD. Binds LPS and may serve as the LPS recognition site at the outer membrane.</text>
</comment>
<gene>
    <name evidence="6 8" type="primary">lptE</name>
    <name evidence="8" type="ORF">GCM10011613_26640</name>
</gene>
<accession>A0ABQ3B5H3</accession>
<evidence type="ECO:0000256" key="3">
    <source>
        <dbReference type="ARBA" id="ARBA00023139"/>
    </source>
</evidence>
<dbReference type="RefSeq" id="WP_189419384.1">
    <property type="nucleotide sequence ID" value="NZ_BMYZ01000002.1"/>
</dbReference>
<keyword evidence="4 6" id="KW-0998">Cell outer membrane</keyword>
<reference evidence="9" key="1">
    <citation type="journal article" date="2019" name="Int. J. Syst. Evol. Microbiol.">
        <title>The Global Catalogue of Microorganisms (GCM) 10K type strain sequencing project: providing services to taxonomists for standard genome sequencing and annotation.</title>
        <authorList>
            <consortium name="The Broad Institute Genomics Platform"/>
            <consortium name="The Broad Institute Genome Sequencing Center for Infectious Disease"/>
            <person name="Wu L."/>
            <person name="Ma J."/>
        </authorList>
    </citation>
    <scope>NUCLEOTIDE SEQUENCE [LARGE SCALE GENOMIC DNA]</scope>
    <source>
        <strain evidence="9">KCTC 32239</strain>
    </source>
</reference>
<feature type="region of interest" description="Disordered" evidence="7">
    <location>
        <begin position="156"/>
        <end position="191"/>
    </location>
</feature>
<keyword evidence="5 6" id="KW-0449">Lipoprotein</keyword>
<evidence type="ECO:0000256" key="2">
    <source>
        <dbReference type="ARBA" id="ARBA00023136"/>
    </source>
</evidence>
<organism evidence="8 9">
    <name type="scientific">Cellvibrio zantedeschiae</name>
    <dbReference type="NCBI Taxonomy" id="1237077"/>
    <lineage>
        <taxon>Bacteria</taxon>
        <taxon>Pseudomonadati</taxon>
        <taxon>Pseudomonadota</taxon>
        <taxon>Gammaproteobacteria</taxon>
        <taxon>Cellvibrionales</taxon>
        <taxon>Cellvibrionaceae</taxon>
        <taxon>Cellvibrio</taxon>
    </lineage>
</organism>
<comment type="similarity">
    <text evidence="6">Belongs to the LptE lipoprotein family.</text>
</comment>
<proteinExistence type="inferred from homology"/>
<evidence type="ECO:0000256" key="4">
    <source>
        <dbReference type="ARBA" id="ARBA00023237"/>
    </source>
</evidence>
<dbReference type="Gene3D" id="3.30.160.150">
    <property type="entry name" value="Lipoprotein like domain"/>
    <property type="match status" value="1"/>
</dbReference>
<name>A0ABQ3B5H3_9GAMM</name>
<evidence type="ECO:0000313" key="9">
    <source>
        <dbReference type="Proteomes" id="UP000619761"/>
    </source>
</evidence>
<comment type="subunit">
    <text evidence="6">Component of the lipopolysaccharide transport and assembly complex. Interacts with LptD.</text>
</comment>
<dbReference type="HAMAP" id="MF_01186">
    <property type="entry name" value="LPS_assembly_LptE"/>
    <property type="match status" value="1"/>
</dbReference>
<dbReference type="PANTHER" id="PTHR38098">
    <property type="entry name" value="LPS-ASSEMBLY LIPOPROTEIN LPTE"/>
    <property type="match status" value="1"/>
</dbReference>
<keyword evidence="2 6" id="KW-0472">Membrane</keyword>
<comment type="caution">
    <text evidence="8">The sequence shown here is derived from an EMBL/GenBank/DDBJ whole genome shotgun (WGS) entry which is preliminary data.</text>
</comment>
<evidence type="ECO:0000256" key="6">
    <source>
        <dbReference type="HAMAP-Rule" id="MF_01186"/>
    </source>
</evidence>
<dbReference type="Proteomes" id="UP000619761">
    <property type="component" value="Unassembled WGS sequence"/>
</dbReference>
<evidence type="ECO:0000313" key="8">
    <source>
        <dbReference type="EMBL" id="GGY80279.1"/>
    </source>
</evidence>